<evidence type="ECO:0000313" key="3">
    <source>
        <dbReference type="Proteomes" id="UP001153199"/>
    </source>
</evidence>
<dbReference type="PROSITE" id="PS50943">
    <property type="entry name" value="HTH_CROC1"/>
    <property type="match status" value="1"/>
</dbReference>
<dbReference type="EMBL" id="JAMWFV010000004">
    <property type="protein sequence ID" value="MDG6145018.1"/>
    <property type="molecule type" value="Genomic_DNA"/>
</dbReference>
<gene>
    <name evidence="2" type="ORF">NF717_05025</name>
</gene>
<feature type="domain" description="HTH cro/C1-type" evidence="1">
    <location>
        <begin position="59"/>
        <end position="113"/>
    </location>
</feature>
<dbReference type="GO" id="GO:0003677">
    <property type="term" value="F:DNA binding"/>
    <property type="evidence" value="ECO:0007669"/>
    <property type="project" value="InterPro"/>
</dbReference>
<organism evidence="2 3">
    <name type="scientific">Lactococcus formosensis</name>
    <dbReference type="NCBI Taxonomy" id="1281486"/>
    <lineage>
        <taxon>Bacteria</taxon>
        <taxon>Bacillati</taxon>
        <taxon>Bacillota</taxon>
        <taxon>Bacilli</taxon>
        <taxon>Lactobacillales</taxon>
        <taxon>Streptococcaceae</taxon>
        <taxon>Lactococcus</taxon>
    </lineage>
</organism>
<dbReference type="InterPro" id="IPR010982">
    <property type="entry name" value="Lambda_DNA-bd_dom_sf"/>
</dbReference>
<keyword evidence="3" id="KW-1185">Reference proteome</keyword>
<accession>A0A9X4SDH7</accession>
<evidence type="ECO:0000313" key="2">
    <source>
        <dbReference type="EMBL" id="MDG6145018.1"/>
    </source>
</evidence>
<dbReference type="Pfam" id="PF01381">
    <property type="entry name" value="HTH_3"/>
    <property type="match status" value="1"/>
</dbReference>
<dbReference type="RefSeq" id="WP_279361804.1">
    <property type="nucleotide sequence ID" value="NZ_JAMWFN010000001.1"/>
</dbReference>
<dbReference type="SMART" id="SM00530">
    <property type="entry name" value="HTH_XRE"/>
    <property type="match status" value="1"/>
</dbReference>
<dbReference type="CDD" id="cd00093">
    <property type="entry name" value="HTH_XRE"/>
    <property type="match status" value="1"/>
</dbReference>
<dbReference type="AlphaFoldDB" id="A0A9X4SDH7"/>
<dbReference type="SUPFAM" id="SSF47413">
    <property type="entry name" value="lambda repressor-like DNA-binding domains"/>
    <property type="match status" value="1"/>
</dbReference>
<dbReference type="InterPro" id="IPR001387">
    <property type="entry name" value="Cro/C1-type_HTH"/>
</dbReference>
<dbReference type="Gene3D" id="1.10.260.40">
    <property type="entry name" value="lambda repressor-like DNA-binding domains"/>
    <property type="match status" value="1"/>
</dbReference>
<reference evidence="2" key="1">
    <citation type="submission" date="2022-06" db="EMBL/GenBank/DDBJ databases">
        <title>Lactococcus from bovine mastitis in China.</title>
        <authorList>
            <person name="Lin Y."/>
            <person name="Han B."/>
        </authorList>
    </citation>
    <scope>NUCLEOTIDE SEQUENCE</scope>
    <source>
        <strain evidence="2">Ningxia-I-26</strain>
    </source>
</reference>
<dbReference type="Proteomes" id="UP001153199">
    <property type="component" value="Unassembled WGS sequence"/>
</dbReference>
<comment type="caution">
    <text evidence="2">The sequence shown here is derived from an EMBL/GenBank/DDBJ whole genome shotgun (WGS) entry which is preliminary data.</text>
</comment>
<protein>
    <submittedName>
        <fullName evidence="2">Helix-turn-helix transcriptional regulator</fullName>
    </submittedName>
</protein>
<name>A0A9X4SDH7_9LACT</name>
<proteinExistence type="predicted"/>
<evidence type="ECO:0000259" key="1">
    <source>
        <dbReference type="PROSITE" id="PS50943"/>
    </source>
</evidence>
<sequence length="230" mass="25806">MSIIITTKNGFIPILSLKNSFYSVIITLIIKSKGEKMVRGRSGLTPQEEQLKKVIASNIKKYLLSNNKKAVELQRGTGISQSSVSEYINAKTLPSAGNTQKIADFFGVLKSDIDPRYKDGYSIEEWKKSQTDSSIKNDPIIDETIETMRQLDESRQQVVLATANVQLKEQNDSKAKVIPMKKKSNVLSDEALQEAVDTAVAFDGIPLNEQEKEAAKALIRRFWEEDHLED</sequence>